<reference evidence="10" key="2">
    <citation type="submission" date="2025-08" db="UniProtKB">
        <authorList>
            <consortium name="EnsemblFungi"/>
        </authorList>
    </citation>
    <scope>IDENTIFICATION</scope>
    <source>
        <strain evidence="10">4287 / CBS 123668 / FGSC 9935 / NRRL 34936</strain>
    </source>
</reference>
<feature type="transmembrane region" description="Helical" evidence="8">
    <location>
        <begin position="292"/>
        <end position="314"/>
    </location>
</feature>
<feature type="transmembrane region" description="Helical" evidence="8">
    <location>
        <begin position="937"/>
        <end position="959"/>
    </location>
</feature>
<feature type="region of interest" description="Disordered" evidence="7">
    <location>
        <begin position="1"/>
        <end position="36"/>
    </location>
</feature>
<keyword evidence="5 8" id="KW-1133">Transmembrane helix</keyword>
<dbReference type="GO" id="GO:0016887">
    <property type="term" value="F:ATP hydrolysis activity"/>
    <property type="evidence" value="ECO:0007669"/>
    <property type="project" value="InterPro"/>
</dbReference>
<dbReference type="PROSITE" id="PS50893">
    <property type="entry name" value="ABC_TRANSPORTER_2"/>
    <property type="match status" value="1"/>
</dbReference>
<dbReference type="Pfam" id="PF01061">
    <property type="entry name" value="ABC2_membrane"/>
    <property type="match status" value="2"/>
</dbReference>
<protein>
    <recommendedName>
        <fullName evidence="9">ABC transporter domain-containing protein</fullName>
    </recommendedName>
</protein>
<evidence type="ECO:0000256" key="4">
    <source>
        <dbReference type="ARBA" id="ARBA00022692"/>
    </source>
</evidence>
<keyword evidence="3" id="KW-0813">Transport</keyword>
<comment type="similarity">
    <text evidence="2">Belongs to the ABC transporter superfamily. ABCG family. PDR (TC 3.A.1.205) subfamily.</text>
</comment>
<feature type="transmembrane region" description="Helical" evidence="8">
    <location>
        <begin position="360"/>
        <end position="393"/>
    </location>
</feature>
<feature type="transmembrane region" description="Helical" evidence="8">
    <location>
        <begin position="432"/>
        <end position="452"/>
    </location>
</feature>
<dbReference type="PROSITE" id="PS00211">
    <property type="entry name" value="ABC_TRANSPORTER_1"/>
    <property type="match status" value="1"/>
</dbReference>
<dbReference type="PANTHER" id="PTHR19241">
    <property type="entry name" value="ATP-BINDING CASSETTE TRANSPORTER"/>
    <property type="match status" value="1"/>
</dbReference>
<evidence type="ECO:0000256" key="1">
    <source>
        <dbReference type="ARBA" id="ARBA00004141"/>
    </source>
</evidence>
<dbReference type="InterPro" id="IPR017871">
    <property type="entry name" value="ABC_transporter-like_CS"/>
</dbReference>
<evidence type="ECO:0000256" key="7">
    <source>
        <dbReference type="SAM" id="MobiDB-lite"/>
    </source>
</evidence>
<evidence type="ECO:0000256" key="8">
    <source>
        <dbReference type="SAM" id="Phobius"/>
    </source>
</evidence>
<name>A0A0D2YKF9_FUSOF</name>
<proteinExistence type="inferred from homology"/>
<dbReference type="GO" id="GO:0016020">
    <property type="term" value="C:membrane"/>
    <property type="evidence" value="ECO:0007669"/>
    <property type="project" value="UniProtKB-SubCell"/>
</dbReference>
<feature type="transmembrane region" description="Helical" evidence="8">
    <location>
        <begin position="881"/>
        <end position="899"/>
    </location>
</feature>
<sequence>MADTPNNNGTRPDSPNQSFVHNQEAPSGTSSDTNVDVENVDEERGKDFIQKRLTLTFQNVIVRVTAPDEALDDIHFPTLTVNETMKFALQNKMPRERPEHVGKKGDFVQDMRNKILDSLGIGHTQNTLVGNEFIRGVSGGERKRVSLAEVMATQSPLQFWDQPTRGLDSKTALEFVETLRRDVNTNGKSVVLTTYQAGNGIFDAFDKVIVLAEGRVIYYGLRTAAKSYFEDMGFVCPRGANIADFLTSVTVNTEREIAPGFETWVPNTPEDNSKSAEPCSQWQTMMGDRMSLVIKVVSAIIQALVCGSLFYNLPLTSESIFLRPGALFFPILYFLLETMSETTASFMGRPILVRHKRFGFYRPTACCIANAITDIPIVMLQVTCFTLILYFMSGLQVDAGKFFTCWIVVNASTLCFLQLFRAVGAMFNHFGLASYISGLFSTILFVYAGYLIPFGKMHPWFRWIFYLNPAAYAFESLMTNEFQGLKLECIAPQYIPFGAGYDSQNRDLRGCTVAGSDGSGMIDGVAYVQQQYDYAVGHTWRGFGVVIGFWIFLIGLTALGFELRNSHGGSSVLLYKRGLRTKKSSDPEKEAGWNTERRLQMPSQYARQSTFSWHNLDYFVQYQGAQKQLLNQVFGFVQPGNLVALMGCSGAGKTTLLDVLAQRKDAGEIRGSILIDGKPQGISFQRMTGYCEQMDVHEATSTVKEALIFSAVLRQPRDIPHKEKLAYFARNGAPCPEGANPAEHIVEVIQGKGEVDVDWIDVWNRSIEREKALEKLEKLNQEALSRTQDELEDTASFATSKWFQWKTVLNRQMIQLWRSPASTRGFTFWMIGDGTFDLQLRLFAIFNFIFVAPGCINQMQPYFLHNRDLFETREKKTVAEIPYLIICATLYFACWYFTAGFPVEARFSGHVYLQMIFYEFLYTSIGQAIAAYAPNEYFAAIMNPLLIGAGMISFCGVVVPYGAMQAFWKYWLYYLDPFHYLFGGLMGPIIWDVEVKCRPEEFTSFQAPDGQTCGEYMADFLSSNAGYVANPNATGTCDYCAYSTGADYAKTFNLREEFYGWRDTGITALFCISSYALVFLMMKLRSKKTKSARSD</sequence>
<evidence type="ECO:0000256" key="2">
    <source>
        <dbReference type="ARBA" id="ARBA00006012"/>
    </source>
</evidence>
<comment type="subcellular location">
    <subcellularLocation>
        <location evidence="1">Membrane</location>
        <topology evidence="1">Multi-pass membrane protein</topology>
    </subcellularLocation>
</comment>
<keyword evidence="4 8" id="KW-0812">Transmembrane</keyword>
<feature type="transmembrane region" description="Helical" evidence="8">
    <location>
        <begin position="911"/>
        <end position="931"/>
    </location>
</feature>
<dbReference type="AlphaFoldDB" id="A0A0D2YKF9"/>
<dbReference type="GO" id="GO:0140359">
    <property type="term" value="F:ABC-type transporter activity"/>
    <property type="evidence" value="ECO:0007669"/>
    <property type="project" value="InterPro"/>
</dbReference>
<organism evidence="10 11">
    <name type="scientific">Fusarium oxysporum (strain Fo5176)</name>
    <name type="common">Fusarium vascular wilt</name>
    <dbReference type="NCBI Taxonomy" id="660025"/>
    <lineage>
        <taxon>Eukaryota</taxon>
        <taxon>Fungi</taxon>
        <taxon>Dikarya</taxon>
        <taxon>Ascomycota</taxon>
        <taxon>Pezizomycotina</taxon>
        <taxon>Sordariomycetes</taxon>
        <taxon>Hypocreomycetidae</taxon>
        <taxon>Hypocreales</taxon>
        <taxon>Nectriaceae</taxon>
        <taxon>Fusarium</taxon>
        <taxon>Fusarium oxysporum species complex</taxon>
    </lineage>
</organism>
<dbReference type="InterPro" id="IPR010929">
    <property type="entry name" value="PDR_CDR_ABC"/>
</dbReference>
<dbReference type="Proteomes" id="UP000002489">
    <property type="component" value="Unassembled WGS sequence"/>
</dbReference>
<keyword evidence="6 8" id="KW-0472">Membrane</keyword>
<feature type="transmembrane region" description="Helical" evidence="8">
    <location>
        <begin position="542"/>
        <end position="561"/>
    </location>
</feature>
<evidence type="ECO:0000256" key="5">
    <source>
        <dbReference type="ARBA" id="ARBA00022989"/>
    </source>
</evidence>
<dbReference type="InterPro" id="IPR003439">
    <property type="entry name" value="ABC_transporter-like_ATP-bd"/>
</dbReference>
<dbReference type="Pfam" id="PF06422">
    <property type="entry name" value="PDR_CDR"/>
    <property type="match status" value="1"/>
</dbReference>
<evidence type="ECO:0000256" key="6">
    <source>
        <dbReference type="ARBA" id="ARBA00023136"/>
    </source>
</evidence>
<dbReference type="SUPFAM" id="SSF52540">
    <property type="entry name" value="P-loop containing nucleoside triphosphate hydrolases"/>
    <property type="match status" value="2"/>
</dbReference>
<feature type="transmembrane region" description="Helical" evidence="8">
    <location>
        <begin position="399"/>
        <end position="420"/>
    </location>
</feature>
<dbReference type="Pfam" id="PF00005">
    <property type="entry name" value="ABC_tran"/>
    <property type="match status" value="2"/>
</dbReference>
<evidence type="ECO:0000256" key="3">
    <source>
        <dbReference type="ARBA" id="ARBA00022448"/>
    </source>
</evidence>
<evidence type="ECO:0000259" key="9">
    <source>
        <dbReference type="PROSITE" id="PS50893"/>
    </source>
</evidence>
<dbReference type="InterPro" id="IPR013525">
    <property type="entry name" value="ABC2_TM"/>
</dbReference>
<evidence type="ECO:0000313" key="10">
    <source>
        <dbReference type="EnsemblFungi" id="FOXG_17197P0"/>
    </source>
</evidence>
<evidence type="ECO:0000313" key="11">
    <source>
        <dbReference type="Proteomes" id="UP000002489"/>
    </source>
</evidence>
<dbReference type="Gene3D" id="3.40.50.300">
    <property type="entry name" value="P-loop containing nucleotide triphosphate hydrolases"/>
    <property type="match status" value="2"/>
</dbReference>
<accession>A0A0D2YKF9</accession>
<feature type="transmembrane region" description="Helical" evidence="8">
    <location>
        <begin position="840"/>
        <end position="861"/>
    </location>
</feature>
<feature type="transmembrane region" description="Helical" evidence="8">
    <location>
        <begin position="320"/>
        <end position="339"/>
    </location>
</feature>
<dbReference type="EnsemblFungi" id="FOXG_17197T0">
    <property type="protein sequence ID" value="FOXG_17197P0"/>
    <property type="gene ID" value="FOXG_17197"/>
</dbReference>
<dbReference type="GO" id="GO:0005524">
    <property type="term" value="F:ATP binding"/>
    <property type="evidence" value="ECO:0007669"/>
    <property type="project" value="InterPro"/>
</dbReference>
<dbReference type="InterPro" id="IPR027417">
    <property type="entry name" value="P-loop_NTPase"/>
</dbReference>
<feature type="domain" description="ABC transporter" evidence="9">
    <location>
        <begin position="2"/>
        <end position="238"/>
    </location>
</feature>
<feature type="transmembrane region" description="Helical" evidence="8">
    <location>
        <begin position="1065"/>
        <end position="1084"/>
    </location>
</feature>
<feature type="transmembrane region" description="Helical" evidence="8">
    <location>
        <begin position="971"/>
        <end position="991"/>
    </location>
</feature>
<reference evidence="11" key="1">
    <citation type="journal article" date="2012" name="Mol. Plant Microbe Interact.">
        <title>A highly conserved effector in Fusarium oxysporum is required for full virulence on Arabidopsis.</title>
        <authorList>
            <person name="Thatcher L.F."/>
            <person name="Gardiner D.M."/>
            <person name="Kazan K."/>
            <person name="Manners J."/>
        </authorList>
    </citation>
    <scope>NUCLEOTIDE SEQUENCE [LARGE SCALE GENOMIC DNA]</scope>
    <source>
        <strain evidence="11">Fo5176</strain>
    </source>
</reference>